<evidence type="ECO:0000256" key="2">
    <source>
        <dbReference type="SAM" id="MobiDB-lite"/>
    </source>
</evidence>
<gene>
    <name evidence="4" type="ORF">BU26DRAFT_577081</name>
</gene>
<dbReference type="RefSeq" id="XP_033680808.1">
    <property type="nucleotide sequence ID" value="XM_033834397.1"/>
</dbReference>
<accession>A0A6A6I5J1</accession>
<dbReference type="OrthoDB" id="3687216at2759"/>
<evidence type="ECO:0000259" key="3">
    <source>
        <dbReference type="PROSITE" id="PS50089"/>
    </source>
</evidence>
<name>A0A6A6I5J1_9PLEO</name>
<sequence length="445" mass="50789">MSTPQDLRDPRNSEGEAYRDDVNQLKLLKRSALHVLEVACQSIKASSPDAWIQARLQPNSFWKFDLNGVLNVLDDAIARDIYAQLRRLSYVHKRITQILINADEQGFFPRGRARFRRAVEFGRSLALATRTFAYRLARKPYFFLTRLGMASFANFDVEGYMATSEYVVPAARVFWLEKRMRSGMELYPAERRYEPLNMTRHVLVHNLEHKVYVDMLAGFCYMSPEYLDFLSLTGYLTLSRVRFGLFVEDLRFALALQPERGGRPGRVPSMDVFPVCTEDALAPGSENRSCPMCAFDFGPVYSQDNATEPAVKTPCGHFIGRHCLESWLSHGTCPVCPQPLLSFEDQLPVAAREPYLELLNLNECTNALDEEVDKYLLEGPKEVYDDEFGQLLQSMDELRHWFAEAKVAVIHAVLSADVVYPPGLEEDWSSGEESFEEFDAQEDSP</sequence>
<feature type="region of interest" description="Disordered" evidence="2">
    <location>
        <begin position="426"/>
        <end position="445"/>
    </location>
</feature>
<dbReference type="AlphaFoldDB" id="A0A6A6I5J1"/>
<dbReference type="Gene3D" id="3.30.40.10">
    <property type="entry name" value="Zinc/RING finger domain, C3HC4 (zinc finger)"/>
    <property type="match status" value="1"/>
</dbReference>
<protein>
    <recommendedName>
        <fullName evidence="3">RING-type domain-containing protein</fullName>
    </recommendedName>
</protein>
<evidence type="ECO:0000313" key="4">
    <source>
        <dbReference type="EMBL" id="KAF2245804.1"/>
    </source>
</evidence>
<dbReference type="InterPro" id="IPR001841">
    <property type="entry name" value="Znf_RING"/>
</dbReference>
<dbReference type="InterPro" id="IPR013083">
    <property type="entry name" value="Znf_RING/FYVE/PHD"/>
</dbReference>
<proteinExistence type="predicted"/>
<dbReference type="GO" id="GO:0008270">
    <property type="term" value="F:zinc ion binding"/>
    <property type="evidence" value="ECO:0007669"/>
    <property type="project" value="UniProtKB-KW"/>
</dbReference>
<dbReference type="SUPFAM" id="SSF57850">
    <property type="entry name" value="RING/U-box"/>
    <property type="match status" value="1"/>
</dbReference>
<keyword evidence="1" id="KW-0479">Metal-binding</keyword>
<dbReference type="PROSITE" id="PS50089">
    <property type="entry name" value="ZF_RING_2"/>
    <property type="match status" value="1"/>
</dbReference>
<keyword evidence="1" id="KW-0863">Zinc-finger</keyword>
<evidence type="ECO:0000313" key="5">
    <source>
        <dbReference type="Proteomes" id="UP000800094"/>
    </source>
</evidence>
<organism evidence="4 5">
    <name type="scientific">Trematosphaeria pertusa</name>
    <dbReference type="NCBI Taxonomy" id="390896"/>
    <lineage>
        <taxon>Eukaryota</taxon>
        <taxon>Fungi</taxon>
        <taxon>Dikarya</taxon>
        <taxon>Ascomycota</taxon>
        <taxon>Pezizomycotina</taxon>
        <taxon>Dothideomycetes</taxon>
        <taxon>Pleosporomycetidae</taxon>
        <taxon>Pleosporales</taxon>
        <taxon>Massarineae</taxon>
        <taxon>Trematosphaeriaceae</taxon>
        <taxon>Trematosphaeria</taxon>
    </lineage>
</organism>
<dbReference type="Proteomes" id="UP000800094">
    <property type="component" value="Unassembled WGS sequence"/>
</dbReference>
<dbReference type="EMBL" id="ML987199">
    <property type="protein sequence ID" value="KAF2245804.1"/>
    <property type="molecule type" value="Genomic_DNA"/>
</dbReference>
<dbReference type="GeneID" id="54587727"/>
<keyword evidence="1" id="KW-0862">Zinc</keyword>
<feature type="domain" description="RING-type" evidence="3">
    <location>
        <begin position="290"/>
        <end position="336"/>
    </location>
</feature>
<reference evidence="4" key="1">
    <citation type="journal article" date="2020" name="Stud. Mycol.">
        <title>101 Dothideomycetes genomes: a test case for predicting lifestyles and emergence of pathogens.</title>
        <authorList>
            <person name="Haridas S."/>
            <person name="Albert R."/>
            <person name="Binder M."/>
            <person name="Bloem J."/>
            <person name="Labutti K."/>
            <person name="Salamov A."/>
            <person name="Andreopoulos B."/>
            <person name="Baker S."/>
            <person name="Barry K."/>
            <person name="Bills G."/>
            <person name="Bluhm B."/>
            <person name="Cannon C."/>
            <person name="Castanera R."/>
            <person name="Culley D."/>
            <person name="Daum C."/>
            <person name="Ezra D."/>
            <person name="Gonzalez J."/>
            <person name="Henrissat B."/>
            <person name="Kuo A."/>
            <person name="Liang C."/>
            <person name="Lipzen A."/>
            <person name="Lutzoni F."/>
            <person name="Magnuson J."/>
            <person name="Mondo S."/>
            <person name="Nolan M."/>
            <person name="Ohm R."/>
            <person name="Pangilinan J."/>
            <person name="Park H.-J."/>
            <person name="Ramirez L."/>
            <person name="Alfaro M."/>
            <person name="Sun H."/>
            <person name="Tritt A."/>
            <person name="Yoshinaga Y."/>
            <person name="Zwiers L.-H."/>
            <person name="Turgeon B."/>
            <person name="Goodwin S."/>
            <person name="Spatafora J."/>
            <person name="Crous P."/>
            <person name="Grigoriev I."/>
        </authorList>
    </citation>
    <scope>NUCLEOTIDE SEQUENCE</scope>
    <source>
        <strain evidence="4">CBS 122368</strain>
    </source>
</reference>
<keyword evidence="5" id="KW-1185">Reference proteome</keyword>
<evidence type="ECO:0000256" key="1">
    <source>
        <dbReference type="PROSITE-ProRule" id="PRU00175"/>
    </source>
</evidence>